<sequence length="43" mass="4732">MKKTISLSLLALGTTFLLGQTKEDSIQFNKISTEILNNGKGYD</sequence>
<protein>
    <submittedName>
        <fullName evidence="1">Uncharacterized protein</fullName>
    </submittedName>
</protein>
<evidence type="ECO:0000313" key="2">
    <source>
        <dbReference type="Proteomes" id="UP000186744"/>
    </source>
</evidence>
<evidence type="ECO:0000313" key="1">
    <source>
        <dbReference type="EMBL" id="SIT01567.1"/>
    </source>
</evidence>
<organism evidence="1 2">
    <name type="scientific">Chryseobacterium ureilyticum</name>
    <dbReference type="NCBI Taxonomy" id="373668"/>
    <lineage>
        <taxon>Bacteria</taxon>
        <taxon>Pseudomonadati</taxon>
        <taxon>Bacteroidota</taxon>
        <taxon>Flavobacteriia</taxon>
        <taxon>Flavobacteriales</taxon>
        <taxon>Weeksellaceae</taxon>
        <taxon>Chryseobacterium group</taxon>
        <taxon>Chryseobacterium</taxon>
    </lineage>
</organism>
<accession>A0A1N7NTC1</accession>
<proteinExistence type="predicted"/>
<dbReference type="RefSeq" id="WP_262484593.1">
    <property type="nucleotide sequence ID" value="NZ_FTOL01000004.1"/>
</dbReference>
<keyword evidence="2" id="KW-1185">Reference proteome</keyword>
<name>A0A1N7NTC1_9FLAO</name>
<dbReference type="AlphaFoldDB" id="A0A1N7NTC1"/>
<gene>
    <name evidence="1" type="ORF">SAMN05421786_10448</name>
</gene>
<dbReference type="STRING" id="373668.SAMN05421786_10448"/>
<dbReference type="EMBL" id="FTOL01000004">
    <property type="protein sequence ID" value="SIT01567.1"/>
    <property type="molecule type" value="Genomic_DNA"/>
</dbReference>
<dbReference type="Proteomes" id="UP000186744">
    <property type="component" value="Unassembled WGS sequence"/>
</dbReference>
<reference evidence="2" key="1">
    <citation type="submission" date="2017-01" db="EMBL/GenBank/DDBJ databases">
        <authorList>
            <person name="Varghese N."/>
            <person name="Submissions S."/>
        </authorList>
    </citation>
    <scope>NUCLEOTIDE SEQUENCE [LARGE SCALE GENOMIC DNA]</scope>
    <source>
        <strain evidence="2">DSM 18017</strain>
    </source>
</reference>